<name>A0A2P4S423_BAMTH</name>
<keyword evidence="2" id="KW-1185">Reference proteome</keyword>
<organism evidence="1 2">
    <name type="scientific">Bambusicola thoracicus</name>
    <name type="common">Chinese bamboo-partridge</name>
    <name type="synonym">Perdix thoracica</name>
    <dbReference type="NCBI Taxonomy" id="9083"/>
    <lineage>
        <taxon>Eukaryota</taxon>
        <taxon>Metazoa</taxon>
        <taxon>Chordata</taxon>
        <taxon>Craniata</taxon>
        <taxon>Vertebrata</taxon>
        <taxon>Euteleostomi</taxon>
        <taxon>Archelosauria</taxon>
        <taxon>Archosauria</taxon>
        <taxon>Dinosauria</taxon>
        <taxon>Saurischia</taxon>
        <taxon>Theropoda</taxon>
        <taxon>Coelurosauria</taxon>
        <taxon>Aves</taxon>
        <taxon>Neognathae</taxon>
        <taxon>Galloanserae</taxon>
        <taxon>Galliformes</taxon>
        <taxon>Phasianidae</taxon>
        <taxon>Perdicinae</taxon>
        <taxon>Bambusicola</taxon>
    </lineage>
</organism>
<dbReference type="EMBL" id="PPHD01115147">
    <property type="protein sequence ID" value="POI18854.1"/>
    <property type="molecule type" value="Genomic_DNA"/>
</dbReference>
<dbReference type="AlphaFoldDB" id="A0A2P4S423"/>
<evidence type="ECO:0000313" key="1">
    <source>
        <dbReference type="EMBL" id="POI18854.1"/>
    </source>
</evidence>
<dbReference type="Proteomes" id="UP000237246">
    <property type="component" value="Unassembled WGS sequence"/>
</dbReference>
<dbReference type="OrthoDB" id="8961947at2759"/>
<proteinExistence type="predicted"/>
<sequence>MLQDHHCVQPCSDSGSVCRLLNYSVSAYWGKSEAHRR</sequence>
<evidence type="ECO:0000313" key="2">
    <source>
        <dbReference type="Proteomes" id="UP000237246"/>
    </source>
</evidence>
<gene>
    <name evidence="1" type="ORF">CIB84_017402</name>
</gene>
<reference evidence="1 2" key="1">
    <citation type="submission" date="2018-01" db="EMBL/GenBank/DDBJ databases">
        <title>Comparison of the Chinese Bamboo Partridge and Red Junglefowl genome sequences highlights the importance of demography in genome evolution.</title>
        <authorList>
            <person name="Tiley G.P."/>
            <person name="Kimball R.T."/>
            <person name="Braun E.L."/>
            <person name="Burleigh J.G."/>
        </authorList>
    </citation>
    <scope>NUCLEOTIDE SEQUENCE [LARGE SCALE GENOMIC DNA]</scope>
    <source>
        <strain evidence="1">RTK389</strain>
        <tissue evidence="1">Blood</tissue>
    </source>
</reference>
<comment type="caution">
    <text evidence="1">The sequence shown here is derived from an EMBL/GenBank/DDBJ whole genome shotgun (WGS) entry which is preliminary data.</text>
</comment>
<accession>A0A2P4S423</accession>
<protein>
    <submittedName>
        <fullName evidence="1">Uncharacterized protein</fullName>
    </submittedName>
</protein>